<dbReference type="Pfam" id="PF24549">
    <property type="entry name" value="DUF7602"/>
    <property type="match status" value="1"/>
</dbReference>
<evidence type="ECO:0000256" key="1">
    <source>
        <dbReference type="SAM" id="MobiDB-lite"/>
    </source>
</evidence>
<feature type="compositionally biased region" description="Pro residues" evidence="1">
    <location>
        <begin position="1546"/>
        <end position="1570"/>
    </location>
</feature>
<feature type="compositionally biased region" description="Polar residues" evidence="1">
    <location>
        <begin position="609"/>
        <end position="634"/>
    </location>
</feature>
<feature type="compositionally biased region" description="Basic and acidic residues" evidence="1">
    <location>
        <begin position="813"/>
        <end position="834"/>
    </location>
</feature>
<feature type="compositionally biased region" description="Polar residues" evidence="1">
    <location>
        <begin position="348"/>
        <end position="362"/>
    </location>
</feature>
<feature type="region of interest" description="Disordered" evidence="1">
    <location>
        <begin position="1017"/>
        <end position="1059"/>
    </location>
</feature>
<feature type="compositionally biased region" description="Low complexity" evidence="1">
    <location>
        <begin position="1928"/>
        <end position="1939"/>
    </location>
</feature>
<evidence type="ECO:0000313" key="3">
    <source>
        <dbReference type="EMBL" id="CEM43250.1"/>
    </source>
</evidence>
<feature type="compositionally biased region" description="Basic and acidic residues" evidence="1">
    <location>
        <begin position="1032"/>
        <end position="1043"/>
    </location>
</feature>
<feature type="compositionally biased region" description="Polar residues" evidence="1">
    <location>
        <begin position="1823"/>
        <end position="1836"/>
    </location>
</feature>
<dbReference type="InterPro" id="IPR025677">
    <property type="entry name" value="OST-HTH-assoc_dom"/>
</dbReference>
<sequence>MASVETESLPRSEDADTRVSSQQKSRGLSGHSCHTHHLQEALLEDGSSTDFAIQHTQSSDVSIAFQAVESLYRDQIVPVQFNLRGRLTELKASGDLIKEPLQYYKSAPELYVVATPEGISDVAVMFKNTPAWFKGWVDPSSEEDPYPEAMWKELGHFLQLGMQENEKAMCFTGGRYGMAQKLKGMRLPFLRECSLGSLCHVIQLALTQRKLLAYEDGKIKPAVTCATCANALLGVPDTHCATASCITDMAELKILVALTLQVFPRGYNLSTLKRKLKHKFQKDLCQTVFHYTKLLDLMTSDEMKEVCIIEVHNAKHIHVMPNPRAPSLALLKAACKGPIPEMIPERVSLSSPSHTESRVSSSDGHRKDRKGRRDCNSDKSQSLGEDNGTGSGGSRSSGDRCREGRITPDSDNPQGRLTLHRGASGDPLHVHGESSKLNAPLTDHLHGHGHRIRGRMPGGSPSPPTAGSAFTHTEGVHGLHGVWGGVGDATGTASASTSNGRSTTATSGNGRSSTGNSHSNSNGHWGSDTTGTTDRDGNGNGVHGHHGHVKASRNTSGGEGVSSMDSSELPSSAHSRPVETAFEGLRRPSPLGRDPLGMRHHRMRPNRYGSITQPRSAPPTSATGAEGDLQTSGVSDHDLDSAAQFGPGYARQVKMRFGKGKGERGRAGVAGSDPDGRENHSYPGMSLALGGLGMPSQDVSDLVGLEARDPDPLSRSPLFPFPQPIPHPNPELNTHVTRDQQREKRRRPPEGMISRGAHKETSSSGEICSWDFSFSASPSLSDEELEDGEGGSQSHQSQSGGGKGNGGTQKKRGSADAEEAKAERRRSRREDRRRSLGFWFQEDGRGRLEGETLRAPAEGLFPFPGGLLGQGGEGEFRDPLQLPRSHSQNHPPPQQHQPLVHDRIQPSLPSQPLVSSFDQVGDPPPLTFAETAMDGREGDNHSEGLVIGDLHHLEGGGSDGGGYVFPFSWDLLKVLDSGGREIESDLGVASDSDAAVGGRGKRNEIVVPGGELRRLGDQREDAVGLRASLSSHGEETTLRRDGRGGGSHEGGKPMDSPATCAHLSERASSTHHFPMGAMGGADGLKSLMGPVDGPPGSVSQSHLLALAHSAQESGESAGDPDEASAPIPLPSDLHLSGDLHHHPHSHEALLHGLAVFDKMCLETPPLHLQTAGESAGLTEMETWSPHYPGDLFGSSAQAAHQTAAVSPSPQLPDSSAVAPAEGAVLRSVTGGHLEGDVHTSSATPCATCNAQASHVPPPPGFSTHSPTVGPLNTGGGAQQQQQKQFSSVAESLKHNGVPPSAFPPSQTLSGVQPHSHPLPKTLLSTSIGTEIKEEREKSDSPRMALSVSLSFPLQSDEASAGGFHAVPFDANVVSAAAAAAASSKQHQEPQPLYLNQQLNETQNTGSPLPPLLPSPSVASGTPSSLQKTVRAPAKPGENGNIPQPPPPPPAPPSEIGSWNGAANGNGNGPGRERSPLLKQKPPPPPPPAPPVPPPPPSSKMPSPSPTQQPYQPPPPPPPPQPQPVALPPSMPLQQPQFSTEKAPLLATPPPSLVAAPAPPPPSQPPPPPPTMSTVSPSPNGGASNNGTPSISSAAGAPLQQSRGERSVSLTTIPVPPQQQQKQQMQTARSSLVSQLPTAPAGPAVAPFPLSSAVSTQGPLRTSASVCSSVPSVPVPLPPGNAQVHPVQQHRERVLVETSRAGDAAARFPAVMRSHPVAEHRACLSNGGTEIGTNGENVGVTGGTQYVNGYAETAGQQQQQQQQHAIASTTEGSQVPQSAVDGWSYASTSQTQYVNGVQLNGRCYENAGDVSRNVRSMSFGGNGRSSEASFPSPQQMASVAGTAPSPLAVPGRPNGQAQDAPKPLPPSMFASFSSPPVPTRVAAPMVVDSPPGSSPVPLVEATPCSHVAPATGVASCSQNGHSVIHHHQQQQQQHPQQQQQMVMSLQPYVAPPTRSDPPTTAAELYRQVATVPVRSVPYHQGPASASSHSATETSDLPPVSRYSLSLEQQQQRQQQPHKPCTCGCGPPTSPPASVSHVPQPVAVSRSSLMEDGRTAIGGAAPTMSPGQPGQVEMVRTAAVPSGAGMMWQDTNGHAAQPVGAVTLSPGGQVSLPPAGQGQGGVIRTVAAVPTAGAASAWHQQHQHLPAGHGGCLSAQQQQPLVQPHGQSQCLSFSSSSCHEWQQAEPPRAYASSSPRLEPCTHTATLTQSRHVVAAPLSPNIAPSTWSQQSPSRYSPGGLEHTTQQQQQCFVHSSDAGVALQAQQSSQAPVSGGHGHAVVPPTGYPSAAAAGSVLHRSVGGMPQPQPGFSSPPGRMEGEGNGNCMQVPSSAAAGADRYQVWYANGGGHGQGI</sequence>
<feature type="compositionally biased region" description="Polar residues" evidence="1">
    <location>
        <begin position="1580"/>
        <end position="1592"/>
    </location>
</feature>
<proteinExistence type="predicted"/>
<feature type="compositionally biased region" description="Polar residues" evidence="1">
    <location>
        <begin position="563"/>
        <end position="574"/>
    </location>
</feature>
<organism evidence="3">
    <name type="scientific">Chromera velia CCMP2878</name>
    <dbReference type="NCBI Taxonomy" id="1169474"/>
    <lineage>
        <taxon>Eukaryota</taxon>
        <taxon>Sar</taxon>
        <taxon>Alveolata</taxon>
        <taxon>Colpodellida</taxon>
        <taxon>Chromeraceae</taxon>
        <taxon>Chromera</taxon>
    </lineage>
</organism>
<feature type="compositionally biased region" description="Basic and acidic residues" evidence="1">
    <location>
        <begin position="397"/>
        <end position="408"/>
    </location>
</feature>
<feature type="domain" description="HTH OST-type" evidence="2">
    <location>
        <begin position="248"/>
        <end position="323"/>
    </location>
</feature>
<feature type="region of interest" description="Disordered" evidence="1">
    <location>
        <begin position="343"/>
        <end position="693"/>
    </location>
</feature>
<reference evidence="3" key="1">
    <citation type="submission" date="2014-11" db="EMBL/GenBank/DDBJ databases">
        <authorList>
            <person name="Otto D Thomas"/>
            <person name="Naeem Raeece"/>
        </authorList>
    </citation>
    <scope>NUCLEOTIDE SEQUENCE</scope>
</reference>
<feature type="compositionally biased region" description="Polar residues" evidence="1">
    <location>
        <begin position="762"/>
        <end position="778"/>
    </location>
</feature>
<dbReference type="Pfam" id="PF14418">
    <property type="entry name" value="OHA"/>
    <property type="match status" value="1"/>
</dbReference>
<name>A0A0G4HH69_9ALVE</name>
<feature type="region of interest" description="Disordered" evidence="1">
    <location>
        <begin position="1"/>
        <end position="32"/>
    </location>
</feature>
<feature type="compositionally biased region" description="Low complexity" evidence="1">
    <location>
        <begin position="489"/>
        <end position="532"/>
    </location>
</feature>
<feature type="compositionally biased region" description="Polar residues" evidence="1">
    <location>
        <begin position="1303"/>
        <end position="1312"/>
    </location>
</feature>
<feature type="compositionally biased region" description="Basic and acidic residues" evidence="1">
    <location>
        <begin position="933"/>
        <end position="942"/>
    </location>
</feature>
<feature type="region of interest" description="Disordered" evidence="1">
    <location>
        <begin position="1814"/>
        <end position="1871"/>
    </location>
</feature>
<feature type="region of interest" description="Disordered" evidence="1">
    <location>
        <begin position="706"/>
        <end position="835"/>
    </location>
</feature>
<dbReference type="VEuPathDB" id="CryptoDB:Cvel_6775"/>
<feature type="compositionally biased region" description="Basic and acidic residues" evidence="1">
    <location>
        <begin position="8"/>
        <end position="17"/>
    </location>
</feature>
<feature type="compositionally biased region" description="Low complexity" evidence="1">
    <location>
        <begin position="905"/>
        <end position="916"/>
    </location>
</feature>
<feature type="compositionally biased region" description="Polar residues" evidence="1">
    <location>
        <begin position="1417"/>
        <end position="1427"/>
    </location>
</feature>
<feature type="compositionally biased region" description="Pro residues" evidence="1">
    <location>
        <begin position="719"/>
        <end position="729"/>
    </location>
</feature>
<feature type="compositionally biased region" description="Polar residues" evidence="1">
    <location>
        <begin position="1763"/>
        <end position="1775"/>
    </location>
</feature>
<dbReference type="InterPro" id="IPR056022">
    <property type="entry name" value="DUF7602"/>
</dbReference>
<dbReference type="PRINTS" id="PR01217">
    <property type="entry name" value="PRICHEXTENSN"/>
</dbReference>
<feature type="region of interest" description="Disordered" evidence="1">
    <location>
        <begin position="863"/>
        <end position="943"/>
    </location>
</feature>
<gene>
    <name evidence="3" type="ORF">Cvel_6775</name>
</gene>
<feature type="region of interest" description="Disordered" evidence="1">
    <location>
        <begin position="2218"/>
        <end position="2245"/>
    </location>
</feature>
<dbReference type="PROSITE" id="PS51644">
    <property type="entry name" value="HTH_OST"/>
    <property type="match status" value="1"/>
</dbReference>
<feature type="compositionally biased region" description="Pro residues" evidence="1">
    <location>
        <begin position="1480"/>
        <end position="1530"/>
    </location>
</feature>
<feature type="region of interest" description="Disordered" evidence="1">
    <location>
        <begin position="1976"/>
        <end position="2036"/>
    </location>
</feature>
<dbReference type="EMBL" id="CDMZ01002641">
    <property type="protein sequence ID" value="CEM43250.1"/>
    <property type="molecule type" value="Genomic_DNA"/>
</dbReference>
<feature type="region of interest" description="Disordered" evidence="1">
    <location>
        <begin position="1914"/>
        <end position="1940"/>
    </location>
</feature>
<feature type="compositionally biased region" description="Polar residues" evidence="1">
    <location>
        <begin position="2219"/>
        <end position="2231"/>
    </location>
</feature>
<feature type="region of interest" description="Disordered" evidence="1">
    <location>
        <begin position="1249"/>
        <end position="1326"/>
    </location>
</feature>
<feature type="region of interest" description="Disordered" evidence="1">
    <location>
        <begin position="1752"/>
        <end position="1775"/>
    </location>
</feature>
<feature type="region of interest" description="Disordered" evidence="1">
    <location>
        <begin position="1400"/>
        <end position="1639"/>
    </location>
</feature>
<feature type="compositionally biased region" description="Polar residues" evidence="1">
    <location>
        <begin position="1626"/>
        <end position="1636"/>
    </location>
</feature>
<protein>
    <recommendedName>
        <fullName evidence="2">HTH OST-type domain-containing protein</fullName>
    </recommendedName>
</protein>
<feature type="compositionally biased region" description="Basic and acidic residues" evidence="1">
    <location>
        <begin position="363"/>
        <end position="377"/>
    </location>
</feature>
<accession>A0A0G4HH69</accession>
<feature type="region of interest" description="Disordered" evidence="1">
    <location>
        <begin position="1109"/>
        <end position="1143"/>
    </location>
</feature>
<dbReference type="InterPro" id="IPR025605">
    <property type="entry name" value="OST-HTH/LOTUS_dom"/>
</dbReference>
<evidence type="ECO:0000259" key="2">
    <source>
        <dbReference type="PROSITE" id="PS51644"/>
    </source>
</evidence>
<feature type="compositionally biased region" description="Pro residues" evidence="1">
    <location>
        <begin position="1442"/>
        <end position="1452"/>
    </location>
</feature>